<name>A0A4R4IRG1_9GAMM</name>
<dbReference type="InterPro" id="IPR014833">
    <property type="entry name" value="TnsA_N"/>
</dbReference>
<evidence type="ECO:0000259" key="1">
    <source>
        <dbReference type="Pfam" id="PF08722"/>
    </source>
</evidence>
<evidence type="ECO:0000313" key="3">
    <source>
        <dbReference type="Proteomes" id="UP000295598"/>
    </source>
</evidence>
<dbReference type="RefSeq" id="WP_132356367.1">
    <property type="nucleotide sequence ID" value="NZ_CAWOJO010000090.1"/>
</dbReference>
<dbReference type="Pfam" id="PF08722">
    <property type="entry name" value="Tn7_TnsA-like_N"/>
    <property type="match status" value="1"/>
</dbReference>
<dbReference type="AlphaFoldDB" id="A0A4R4IRG1"/>
<dbReference type="InterPro" id="IPR011335">
    <property type="entry name" value="Restrct_endonuc-II-like"/>
</dbReference>
<proteinExistence type="predicted"/>
<keyword evidence="2" id="KW-0255">Endonuclease</keyword>
<protein>
    <submittedName>
        <fullName evidence="2">Heteromeric transposase endonuclease subunit TnsA</fullName>
    </submittedName>
</protein>
<dbReference type="InterPro" id="IPR011856">
    <property type="entry name" value="tRNA_endonuc-like_dom_sf"/>
</dbReference>
<dbReference type="SUPFAM" id="SSF52980">
    <property type="entry name" value="Restriction endonuclease-like"/>
    <property type="match status" value="1"/>
</dbReference>
<accession>A0A4R4IRG1</accession>
<dbReference type="Proteomes" id="UP000295598">
    <property type="component" value="Unassembled WGS sequence"/>
</dbReference>
<keyword evidence="2" id="KW-0540">Nuclease</keyword>
<reference evidence="2 3" key="1">
    <citation type="journal article" date="2019" name="Int. J. Syst. Evol. Microbiol.">
        <title>Photorhabdus khanii subsp. guanajuatensis subsp. nov., isolated from Heterorhabditis atacamensis, and Photorhabdus luminescens subsp. mexicana subsp. nov., isolated from Heterorhabditis mexicana entomopathogenic nematodes.</title>
        <authorList>
            <person name="Machado R.A.R."/>
            <person name="Bruno P."/>
            <person name="Arce C.C.M."/>
            <person name="Liechti N."/>
            <person name="Kohler A."/>
            <person name="Bernal J."/>
            <person name="Bruggmann R."/>
            <person name="Turlings T.C.J."/>
        </authorList>
    </citation>
    <scope>NUCLEOTIDE SEQUENCE [LARGE SCALE GENOMIC DNA]</scope>
    <source>
        <strain evidence="2 3">MEX20-17</strain>
    </source>
</reference>
<dbReference type="CDD" id="cd22362">
    <property type="entry name" value="TnsA_endonuclease-like"/>
    <property type="match status" value="1"/>
</dbReference>
<keyword evidence="2" id="KW-0378">Hydrolase</keyword>
<dbReference type="GO" id="GO:0004519">
    <property type="term" value="F:endonuclease activity"/>
    <property type="evidence" value="ECO:0007669"/>
    <property type="project" value="UniProtKB-KW"/>
</dbReference>
<dbReference type="EMBL" id="PUJY01000090">
    <property type="protein sequence ID" value="TDB43300.1"/>
    <property type="molecule type" value="Genomic_DNA"/>
</dbReference>
<dbReference type="Gene3D" id="3.40.1350.10">
    <property type="match status" value="1"/>
</dbReference>
<organism evidence="2 3">
    <name type="scientific">Photorhabdus khanii subsp. guanajuatensis</name>
    <dbReference type="NCBI Taxonomy" id="2100166"/>
    <lineage>
        <taxon>Bacteria</taxon>
        <taxon>Pseudomonadati</taxon>
        <taxon>Pseudomonadota</taxon>
        <taxon>Gammaproteobacteria</taxon>
        <taxon>Enterobacterales</taxon>
        <taxon>Morganellaceae</taxon>
        <taxon>Photorhabdus</taxon>
    </lineage>
</organism>
<feature type="domain" description="TnsA endonuclease N-terminal" evidence="1">
    <location>
        <begin position="73"/>
        <end position="167"/>
    </location>
</feature>
<dbReference type="GO" id="GO:0003676">
    <property type="term" value="F:nucleic acid binding"/>
    <property type="evidence" value="ECO:0007669"/>
    <property type="project" value="InterPro"/>
</dbReference>
<sequence>MTRSFESYEDYRRHLRNKWGQGEGSKYKPWFTVRDVKDSNAFRAEVFGLKTGRTHHLLSSKESQLFYILEHRDDVIDIREQFPLLPLELSQKVARTLGVKHPTVTKTGIPFIMTTDILATVDCGAGRSSLAFCVKPEEELDNPRVLEKIEIERIWWELLGVPFQVFTGSEQAEILSRNLSWATDPLRSGTQYDIAKFVDPALSLLSVGKHLKLDLCDTFMSTFNIDSVSALNILRMLIAKKFITVDLSTLLETSPIITIVSISSNVRRVAGED</sequence>
<evidence type="ECO:0000313" key="2">
    <source>
        <dbReference type="EMBL" id="TDB43300.1"/>
    </source>
</evidence>
<comment type="caution">
    <text evidence="2">The sequence shown here is derived from an EMBL/GenBank/DDBJ whole genome shotgun (WGS) entry which is preliminary data.</text>
</comment>
<gene>
    <name evidence="2" type="ORF">C5467_23405</name>
</gene>